<dbReference type="HOGENOM" id="CLU_2800216_0_0_6"/>
<dbReference type="AlphaFoldDB" id="F3GPB1"/>
<evidence type="ECO:0000313" key="1">
    <source>
        <dbReference type="EMBL" id="EGH48914.1"/>
    </source>
</evidence>
<dbReference type="EMBL" id="AEAI01003624">
    <property type="protein sequence ID" value="EGH48914.1"/>
    <property type="molecule type" value="Genomic_DNA"/>
</dbReference>
<dbReference type="BioCyc" id="PSYR629263:G11X0-8063-MONOMER"/>
<keyword evidence="2" id="KW-1185">Reference proteome</keyword>
<sequence>PFGQADIQRFYQKNRLATEIEGASRRTVFQHEDLILAQQRHVDGVVDTTLLATDQQRSVLRLLDKSGI</sequence>
<evidence type="ECO:0000313" key="2">
    <source>
        <dbReference type="Proteomes" id="UP000004986"/>
    </source>
</evidence>
<dbReference type="Proteomes" id="UP000004986">
    <property type="component" value="Unassembled WGS sequence"/>
</dbReference>
<reference evidence="1 2" key="1">
    <citation type="journal article" date="2011" name="PLoS Pathog.">
        <title>Dynamic evolution of pathogenicity revealed by sequencing and comparative genomics of 19 Pseudomonas syringae isolates.</title>
        <authorList>
            <person name="Baltrus D.A."/>
            <person name="Nishimura M.T."/>
            <person name="Romanchuk A."/>
            <person name="Chang J.H."/>
            <person name="Mukhtar M.S."/>
            <person name="Cherkis K."/>
            <person name="Roach J."/>
            <person name="Grant S.R."/>
            <person name="Jones C.D."/>
            <person name="Dangl J.L."/>
        </authorList>
    </citation>
    <scope>NUCLEOTIDE SEQUENCE [LARGE SCALE GENOMIC DNA]</scope>
    <source>
        <strain evidence="1 2">1704B</strain>
    </source>
</reference>
<feature type="non-terminal residue" evidence="1">
    <location>
        <position position="1"/>
    </location>
</feature>
<comment type="caution">
    <text evidence="1">The sequence shown here is derived from an EMBL/GenBank/DDBJ whole genome shotgun (WGS) entry which is preliminary data.</text>
</comment>
<name>F3GPB1_PSESJ</name>
<gene>
    <name evidence="1" type="ORF">PSYPI_43891</name>
</gene>
<accession>F3GPB1</accession>
<protein>
    <submittedName>
        <fullName evidence="1">Uncharacterized protein</fullName>
    </submittedName>
</protein>
<organism evidence="1 2">
    <name type="scientific">Pseudomonas syringae pv. pisi str. 1704B</name>
    <dbReference type="NCBI Taxonomy" id="629263"/>
    <lineage>
        <taxon>Bacteria</taxon>
        <taxon>Pseudomonadati</taxon>
        <taxon>Pseudomonadota</taxon>
        <taxon>Gammaproteobacteria</taxon>
        <taxon>Pseudomonadales</taxon>
        <taxon>Pseudomonadaceae</taxon>
        <taxon>Pseudomonas</taxon>
        <taxon>Pseudomonas syringae</taxon>
    </lineage>
</organism>
<proteinExistence type="predicted"/>